<comment type="caution">
    <text evidence="1">The sequence shown here is derived from an EMBL/GenBank/DDBJ whole genome shotgun (WGS) entry which is preliminary data.</text>
</comment>
<evidence type="ECO:0000313" key="1">
    <source>
        <dbReference type="EMBL" id="MBM7480328.1"/>
    </source>
</evidence>
<keyword evidence="2" id="KW-1185">Reference proteome</keyword>
<proteinExistence type="predicted"/>
<dbReference type="EMBL" id="JAFBBO010000001">
    <property type="protein sequence ID" value="MBM7480328.1"/>
    <property type="molecule type" value="Genomic_DNA"/>
</dbReference>
<sequence length="177" mass="18116">MSILRGMFSRPVVRAARRHLPDDVARLALVALLGAVPLLAAGCSAPTEQATPAKDGVGGLRSDLSPLTDRFDALGEPVAATWASGTLGDERAPGPSTYWVDAVVELEPAQAAALVEQYAPAPTEDRPQVVADLDASLPAGDLLGGDALDEAFTQDGFTADAYLDAAAGVLVLVAVGQ</sequence>
<evidence type="ECO:0008006" key="3">
    <source>
        <dbReference type="Google" id="ProtNLM"/>
    </source>
</evidence>
<protein>
    <recommendedName>
        <fullName evidence="3">Lipoprotein</fullName>
    </recommendedName>
</protein>
<accession>A0ABS2LIS3</accession>
<gene>
    <name evidence="1" type="ORF">JOD49_003248</name>
</gene>
<name>A0ABS2LIS3_9CELL</name>
<evidence type="ECO:0000313" key="2">
    <source>
        <dbReference type="Proteomes" id="UP000698059"/>
    </source>
</evidence>
<organism evidence="1 2">
    <name type="scientific">Oerskovia jenensis</name>
    <dbReference type="NCBI Taxonomy" id="162169"/>
    <lineage>
        <taxon>Bacteria</taxon>
        <taxon>Bacillati</taxon>
        <taxon>Actinomycetota</taxon>
        <taxon>Actinomycetes</taxon>
        <taxon>Micrococcales</taxon>
        <taxon>Cellulomonadaceae</taxon>
        <taxon>Oerskovia</taxon>
    </lineage>
</organism>
<dbReference type="RefSeq" id="WP_307822591.1">
    <property type="nucleotide sequence ID" value="NZ_BAAAVF010000003.1"/>
</dbReference>
<dbReference type="Proteomes" id="UP000698059">
    <property type="component" value="Unassembled WGS sequence"/>
</dbReference>
<reference evidence="1 2" key="1">
    <citation type="submission" date="2021-01" db="EMBL/GenBank/DDBJ databases">
        <title>Sequencing the genomes of 1000 actinobacteria strains.</title>
        <authorList>
            <person name="Klenk H.-P."/>
        </authorList>
    </citation>
    <scope>NUCLEOTIDE SEQUENCE [LARGE SCALE GENOMIC DNA]</scope>
    <source>
        <strain evidence="1 2">DSM 46000</strain>
    </source>
</reference>